<dbReference type="Proteomes" id="UP000314251">
    <property type="component" value="Unassembled WGS sequence"/>
</dbReference>
<name>A0A5N6AF37_9ACTN</name>
<dbReference type="AlphaFoldDB" id="A0A5N6AF37"/>
<reference evidence="1" key="1">
    <citation type="submission" date="2019-10" db="EMBL/GenBank/DDBJ databases">
        <title>Nonomuraea sp. nov., isolated from Phyllanthus amarus.</title>
        <authorList>
            <person name="Klykleung N."/>
            <person name="Tanasupawat S."/>
        </authorList>
    </citation>
    <scope>NUCLEOTIDE SEQUENCE [LARGE SCALE GENOMIC DNA]</scope>
    <source>
        <strain evidence="1">3MP-10</strain>
    </source>
</reference>
<organism evidence="1 2">
    <name type="scientific">Streptomyces mimosae</name>
    <dbReference type="NCBI Taxonomy" id="2586635"/>
    <lineage>
        <taxon>Bacteria</taxon>
        <taxon>Bacillati</taxon>
        <taxon>Actinomycetota</taxon>
        <taxon>Actinomycetes</taxon>
        <taxon>Kitasatosporales</taxon>
        <taxon>Streptomycetaceae</taxon>
        <taxon>Streptomyces</taxon>
    </lineage>
</organism>
<evidence type="ECO:0000313" key="2">
    <source>
        <dbReference type="Proteomes" id="UP000314251"/>
    </source>
</evidence>
<accession>A0A5N6AF37</accession>
<protein>
    <submittedName>
        <fullName evidence="1">Uncharacterized protein</fullName>
    </submittedName>
</protein>
<comment type="caution">
    <text evidence="1">The sequence shown here is derived from an EMBL/GenBank/DDBJ whole genome shotgun (WGS) entry which is preliminary data.</text>
</comment>
<evidence type="ECO:0000313" key="1">
    <source>
        <dbReference type="EMBL" id="KAB8167271.1"/>
    </source>
</evidence>
<sequence length="101" mass="10775">MAEAIAARHGAPAEVTTVTLPSGEAVRCRRRGVPEDAPEWGQPPERPGTIVDFTLPVPGSGGWPVLTFSTPIPELADPLTEMFDAIARSLRWSGDKERAGV</sequence>
<gene>
    <name evidence="1" type="ORF">FH607_010355</name>
</gene>
<dbReference type="EMBL" id="VDLY02000005">
    <property type="protein sequence ID" value="KAB8167271.1"/>
    <property type="molecule type" value="Genomic_DNA"/>
</dbReference>
<keyword evidence="2" id="KW-1185">Reference proteome</keyword>
<proteinExistence type="predicted"/>